<keyword evidence="4 6" id="KW-0328">Glycosyltransferase</keyword>
<dbReference type="NCBIfam" id="NF006054">
    <property type="entry name" value="PRK08202.1"/>
    <property type="match status" value="1"/>
</dbReference>
<dbReference type="NCBIfam" id="TIGR01697">
    <property type="entry name" value="PNPH-PUNA-XAPA"/>
    <property type="match status" value="1"/>
</dbReference>
<dbReference type="eggNOG" id="COG0005">
    <property type="taxonomic scope" value="Bacteria"/>
</dbReference>
<evidence type="ECO:0000256" key="2">
    <source>
        <dbReference type="ARBA" id="ARBA00006751"/>
    </source>
</evidence>
<feature type="domain" description="Nucleoside phosphorylase" evidence="7">
    <location>
        <begin position="53"/>
        <end position="299"/>
    </location>
</feature>
<dbReference type="KEGG" id="plt:Plut_0477"/>
<protein>
    <recommendedName>
        <fullName evidence="6">Purine nucleoside phosphorylase</fullName>
        <ecNumber evidence="6">2.4.2.1</ecNumber>
    </recommendedName>
    <alternativeName>
        <fullName evidence="6">Inosine-guanosine phosphorylase</fullName>
    </alternativeName>
</protein>
<dbReference type="Pfam" id="PF01048">
    <property type="entry name" value="PNP_UDP_1"/>
    <property type="match status" value="1"/>
</dbReference>
<dbReference type="HOGENOM" id="CLU_054456_1_0_10"/>
<comment type="function">
    <text evidence="6">The purine nucleoside phosphorylases catalyze the phosphorolytic breakdown of the N-glycosidic bond in the beta-(deoxy)ribonucleoside molecules, with the formation of the corresponding free purine bases and pentose-1-phosphate.</text>
</comment>
<dbReference type="PANTHER" id="PTHR11904">
    <property type="entry name" value="METHYLTHIOADENOSINE/PURINE NUCLEOSIDE PHOSPHORYLASE"/>
    <property type="match status" value="1"/>
</dbReference>
<evidence type="ECO:0000313" key="8">
    <source>
        <dbReference type="EMBL" id="ABB23365.1"/>
    </source>
</evidence>
<dbReference type="SUPFAM" id="SSF53167">
    <property type="entry name" value="Purine and uridine phosphorylases"/>
    <property type="match status" value="1"/>
</dbReference>
<comment type="pathway">
    <text evidence="1 6">Purine metabolism; purine nucleoside salvage.</text>
</comment>
<gene>
    <name evidence="8" type="ordered locus">Plut_0477</name>
</gene>
<dbReference type="InterPro" id="IPR011270">
    <property type="entry name" value="Pur_Nuc_Pase_Ino/Guo-sp"/>
</dbReference>
<dbReference type="STRING" id="319225.Plut_0477"/>
<evidence type="ECO:0000256" key="5">
    <source>
        <dbReference type="ARBA" id="ARBA00022679"/>
    </source>
</evidence>
<evidence type="ECO:0000256" key="3">
    <source>
        <dbReference type="ARBA" id="ARBA00022553"/>
    </source>
</evidence>
<proteinExistence type="inferred from homology"/>
<dbReference type="FunFam" id="3.40.50.1580:FF:000010">
    <property type="entry name" value="Purine nucleoside phosphorylase"/>
    <property type="match status" value="1"/>
</dbReference>
<keyword evidence="3" id="KW-0597">Phosphoprotein</keyword>
<evidence type="ECO:0000256" key="6">
    <source>
        <dbReference type="PIRNR" id="PIRNR000477"/>
    </source>
</evidence>
<dbReference type="GO" id="GO:0009116">
    <property type="term" value="P:nucleoside metabolic process"/>
    <property type="evidence" value="ECO:0007669"/>
    <property type="project" value="InterPro"/>
</dbReference>
<dbReference type="CDD" id="cd09009">
    <property type="entry name" value="PNP-EcPNPII_like"/>
    <property type="match status" value="1"/>
</dbReference>
<dbReference type="PIRSF" id="PIRSF000477">
    <property type="entry name" value="PurNPase"/>
    <property type="match status" value="1"/>
</dbReference>
<dbReference type="EC" id="2.4.2.1" evidence="6"/>
<evidence type="ECO:0000259" key="7">
    <source>
        <dbReference type="Pfam" id="PF01048"/>
    </source>
</evidence>
<dbReference type="AlphaFoldDB" id="Q3B5L6"/>
<dbReference type="GO" id="GO:0005737">
    <property type="term" value="C:cytoplasm"/>
    <property type="evidence" value="ECO:0007669"/>
    <property type="project" value="TreeGrafter"/>
</dbReference>
<keyword evidence="9" id="KW-1185">Reference proteome</keyword>
<dbReference type="InterPro" id="IPR000845">
    <property type="entry name" value="Nucleoside_phosphorylase_d"/>
</dbReference>
<dbReference type="Gene3D" id="3.40.50.1580">
    <property type="entry name" value="Nucleoside phosphorylase domain"/>
    <property type="match status" value="1"/>
</dbReference>
<accession>Q3B5L6</accession>
<sequence>MGGFFSDGGSGYIEGLHRELHRQTKNTPTMIAQKAKIEEAVSFIRKKTQDEYPVGIVLGTGLGALAKEIDVEFALDYADIPNFPISTVETHHGKLIFGTLAGRKVVAMQGRFHFYEGYSMQQIVFPIRVMKHLGVKTLGITNACGGLNPGFQKGDIMLIDDHINMLPGNPLIGHNDPETGSRFPDMCEPYSKRLLKIAEEVALEHKIKVQRGVYIALSGPCLETRAEYRMLRTLGADVVGMSTVPEVIAAVHQGTEVFGMSIITDECFPDNLHPVSIEEIIEVSNHAEPKMTTIFKNVVAKL</sequence>
<comment type="similarity">
    <text evidence="2 6">Belongs to the PNP/MTAP phosphorylase family.</text>
</comment>
<dbReference type="NCBIfam" id="TIGR01700">
    <property type="entry name" value="PNPH"/>
    <property type="match status" value="1"/>
</dbReference>
<keyword evidence="5 6" id="KW-0808">Transferase</keyword>
<organism evidence="8 9">
    <name type="scientific">Chlorobium luteolum (strain DSM 273 / BCRC 81028 / 2530)</name>
    <name type="common">Pelodictyon luteolum</name>
    <dbReference type="NCBI Taxonomy" id="319225"/>
    <lineage>
        <taxon>Bacteria</taxon>
        <taxon>Pseudomonadati</taxon>
        <taxon>Chlorobiota</taxon>
        <taxon>Chlorobiia</taxon>
        <taxon>Chlorobiales</taxon>
        <taxon>Chlorobiaceae</taxon>
        <taxon>Chlorobium/Pelodictyon group</taxon>
        <taxon>Pelodictyon</taxon>
    </lineage>
</organism>
<dbReference type="GO" id="GO:0004731">
    <property type="term" value="F:purine-nucleoside phosphorylase activity"/>
    <property type="evidence" value="ECO:0007669"/>
    <property type="project" value="UniProtKB-EC"/>
</dbReference>
<name>Q3B5L6_CHLL3</name>
<dbReference type="InterPro" id="IPR035994">
    <property type="entry name" value="Nucleoside_phosphorylase_sf"/>
</dbReference>
<evidence type="ECO:0000256" key="4">
    <source>
        <dbReference type="ARBA" id="ARBA00022676"/>
    </source>
</evidence>
<dbReference type="UniPathway" id="UPA00606"/>
<reference evidence="9" key="1">
    <citation type="submission" date="2005-08" db="EMBL/GenBank/DDBJ databases">
        <title>Complete sequence of Pelodictyon luteolum DSM 273.</title>
        <authorList>
            <consortium name="US DOE Joint Genome Institute"/>
            <person name="Copeland A."/>
            <person name="Lucas S."/>
            <person name="Lapidus A."/>
            <person name="Barry K."/>
            <person name="Detter J.C."/>
            <person name="Glavina T."/>
            <person name="Hammon N."/>
            <person name="Israni S."/>
            <person name="Pitluck S."/>
            <person name="Bryant D."/>
            <person name="Schmutz J."/>
            <person name="Larimer F."/>
            <person name="Land M."/>
            <person name="Kyrpides N."/>
            <person name="Ivanova N."/>
            <person name="Richardson P."/>
        </authorList>
    </citation>
    <scope>NUCLEOTIDE SEQUENCE [LARGE SCALE GENOMIC DNA]</scope>
    <source>
        <strain evidence="9">DSM 273 / BCRC 81028 / 2530</strain>
    </source>
</reference>
<evidence type="ECO:0000313" key="9">
    <source>
        <dbReference type="Proteomes" id="UP000002709"/>
    </source>
</evidence>
<dbReference type="PANTHER" id="PTHR11904:SF9">
    <property type="entry name" value="PURINE NUCLEOSIDE PHOSPHORYLASE-RELATED"/>
    <property type="match status" value="1"/>
</dbReference>
<dbReference type="InterPro" id="IPR011268">
    <property type="entry name" value="Purine_phosphorylase"/>
</dbReference>
<dbReference type="EMBL" id="CP000096">
    <property type="protein sequence ID" value="ABB23365.1"/>
    <property type="molecule type" value="Genomic_DNA"/>
</dbReference>
<dbReference type="Proteomes" id="UP000002709">
    <property type="component" value="Chromosome"/>
</dbReference>
<evidence type="ECO:0000256" key="1">
    <source>
        <dbReference type="ARBA" id="ARBA00005058"/>
    </source>
</evidence>